<evidence type="ECO:0000256" key="1">
    <source>
        <dbReference type="SAM" id="MobiDB-lite"/>
    </source>
</evidence>
<evidence type="ECO:0000313" key="3">
    <source>
        <dbReference type="EMBL" id="KAF9874833.1"/>
    </source>
</evidence>
<sequence length="236" mass="23664">MKVTLFTLATLLAGTSARPQAEGGAAPDPAPAPAPAPVVDPISSVAVEIITVTAAGPAPTTPISNQPVPEPAPPAPPVSQWLPAPLPSIPVNPDGPVPTPPSPVPDPDPTAGGANCVCGATYCGKVLVGFQGYTTEALGTSYCATPNSNCALPPSPDSLENTLFVCICNPGEKKGSQIELLCPCQGRCKNDEPDFIGRCETPCNLGCAPAASAAPVPLPEPVPVAPAPPAKKGRHL</sequence>
<dbReference type="OrthoDB" id="4867494at2759"/>
<reference evidence="3" key="2">
    <citation type="submission" date="2020-11" db="EMBL/GenBank/DDBJ databases">
        <title>Whole genome sequencing of Colletotrichum sp.</title>
        <authorList>
            <person name="Li H."/>
        </authorList>
    </citation>
    <scope>NUCLEOTIDE SEQUENCE</scope>
    <source>
        <strain evidence="3">CkLH20</strain>
    </source>
</reference>
<feature type="compositionally biased region" description="Pro residues" evidence="1">
    <location>
        <begin position="68"/>
        <end position="77"/>
    </location>
</feature>
<keyword evidence="2" id="KW-0732">Signal</keyword>
<dbReference type="GeneID" id="62163318"/>
<name>A0A9P6I1P6_9PEZI</name>
<protein>
    <recommendedName>
        <fullName evidence="5">Filamentous hemagglutinin</fullName>
    </recommendedName>
</protein>
<feature type="region of interest" description="Disordered" evidence="1">
    <location>
        <begin position="18"/>
        <end position="38"/>
    </location>
</feature>
<evidence type="ECO:0008006" key="5">
    <source>
        <dbReference type="Google" id="ProtNLM"/>
    </source>
</evidence>
<feature type="region of interest" description="Disordered" evidence="1">
    <location>
        <begin position="58"/>
        <end position="108"/>
    </location>
</feature>
<comment type="caution">
    <text evidence="3">The sequence shown here is derived from an EMBL/GenBank/DDBJ whole genome shotgun (WGS) entry which is preliminary data.</text>
</comment>
<feature type="compositionally biased region" description="Pro residues" evidence="1">
    <location>
        <begin position="84"/>
        <end position="108"/>
    </location>
</feature>
<feature type="compositionally biased region" description="Pro residues" evidence="1">
    <location>
        <begin position="28"/>
        <end position="38"/>
    </location>
</feature>
<dbReference type="RefSeq" id="XP_038744294.1">
    <property type="nucleotide sequence ID" value="XM_038890244.1"/>
</dbReference>
<feature type="signal peptide" evidence="2">
    <location>
        <begin position="1"/>
        <end position="17"/>
    </location>
</feature>
<accession>A0A9P6I1P6</accession>
<reference evidence="3" key="1">
    <citation type="submission" date="2020-03" db="EMBL/GenBank/DDBJ databases">
        <authorList>
            <person name="He L."/>
        </authorList>
    </citation>
    <scope>NUCLEOTIDE SEQUENCE</scope>
    <source>
        <strain evidence="3">CkLH20</strain>
    </source>
</reference>
<gene>
    <name evidence="3" type="ORF">CkaCkLH20_07527</name>
</gene>
<evidence type="ECO:0000256" key="2">
    <source>
        <dbReference type="SAM" id="SignalP"/>
    </source>
</evidence>
<dbReference type="PRINTS" id="PR01217">
    <property type="entry name" value="PRICHEXTENSN"/>
</dbReference>
<evidence type="ECO:0000313" key="4">
    <source>
        <dbReference type="Proteomes" id="UP000781932"/>
    </source>
</evidence>
<keyword evidence="4" id="KW-1185">Reference proteome</keyword>
<organism evidence="3 4">
    <name type="scientific">Colletotrichum karsti</name>
    <dbReference type="NCBI Taxonomy" id="1095194"/>
    <lineage>
        <taxon>Eukaryota</taxon>
        <taxon>Fungi</taxon>
        <taxon>Dikarya</taxon>
        <taxon>Ascomycota</taxon>
        <taxon>Pezizomycotina</taxon>
        <taxon>Sordariomycetes</taxon>
        <taxon>Hypocreomycetidae</taxon>
        <taxon>Glomerellales</taxon>
        <taxon>Glomerellaceae</taxon>
        <taxon>Colletotrichum</taxon>
        <taxon>Colletotrichum boninense species complex</taxon>
    </lineage>
</organism>
<dbReference type="AlphaFoldDB" id="A0A9P6I1P6"/>
<proteinExistence type="predicted"/>
<dbReference type="Proteomes" id="UP000781932">
    <property type="component" value="Unassembled WGS sequence"/>
</dbReference>
<dbReference type="EMBL" id="JAATWM020000024">
    <property type="protein sequence ID" value="KAF9874833.1"/>
    <property type="molecule type" value="Genomic_DNA"/>
</dbReference>
<feature type="chain" id="PRO_5040153441" description="Filamentous hemagglutinin" evidence="2">
    <location>
        <begin position="18"/>
        <end position="236"/>
    </location>
</feature>